<proteinExistence type="predicted"/>
<dbReference type="InterPro" id="IPR000792">
    <property type="entry name" value="Tscrpt_reg_LuxR_C"/>
</dbReference>
<dbReference type="InterPro" id="IPR016032">
    <property type="entry name" value="Sig_transdc_resp-reg_C-effctor"/>
</dbReference>
<sequence length="779" mass="82969">MYVDEHDAGLIRRDEGWVAVSSNAEGGRQDPRRSLGDFIVELESAGTGPVDPELCRRLWVGSAGRARFAKSVLRAAAAAGVSVDPESATFSEWVAELCPPLTLELGPGDAIAAAVLAQLSTVSESTTLRVLTAVSDDLLVGTGFRDPEGVIDRLESNGVLIRVDDVARGTLLQIPTLIAAKLRHDLAAGAGPVVASLLDVLIDHMESAGTVDADLLGDVLLLARHGGHWALLQRVTEAVGIPMFLLAPRPACTAFRLLPPKVRAAWSGLEFFGTLAEDIAAGTTAGTPAKIRTATVRQTGPGMLRSRLPGTLDALDPATVELGDVRREEQPTIFVGTVRSMIGLADAGRHGEAAEMGMRAAATIPSARARSIVRLLTAIALHHAGASRRALSLLNEIEGPARAGHIDGDFLLPAIIAWTALISAISGDHERADAHLVAAVEPSSEMRSGPGPGESSADPVPQPAVIIDELVTPARRIASALRALDRLDLDRAKRELDALSTYPELRTLWVYLPYIARSLAVLSAEAESGLLFVNDDAERFRDSGVLSEAEKDLLALGRSMVFIALGQLRWAEIDRERLSPACDARIVLDVRSTLVAGRNDEAISCADTWFYHHPLSPRSRAEIAAIRAAAKLRRGDEDAARSDFSTAVSLSAWVSSLLPLALLPLSDRKLLVELTADSPAWAEAAAEFSDTFATPEELITRLRTIGPVSVDIASMPQLSAGEAQLIDFLARGLTVAEIAVELQQVTGTVKNRLSALYRKFGVSSRAEVLSRARSFGYLA</sequence>
<evidence type="ECO:0000313" key="4">
    <source>
        <dbReference type="Proteomes" id="UP000218377"/>
    </source>
</evidence>
<dbReference type="Proteomes" id="UP000218377">
    <property type="component" value="Unassembled WGS sequence"/>
</dbReference>
<dbReference type="GO" id="GO:0006355">
    <property type="term" value="P:regulation of DNA-templated transcription"/>
    <property type="evidence" value="ECO:0007669"/>
    <property type="project" value="InterPro"/>
</dbReference>
<feature type="domain" description="HTH luxR-type" evidence="2">
    <location>
        <begin position="711"/>
        <end position="776"/>
    </location>
</feature>
<gene>
    <name evidence="3" type="ORF">CIK79_06325</name>
</gene>
<feature type="region of interest" description="Disordered" evidence="1">
    <location>
        <begin position="441"/>
        <end position="460"/>
    </location>
</feature>
<dbReference type="SUPFAM" id="SSF46894">
    <property type="entry name" value="C-terminal effector domain of the bipartite response regulators"/>
    <property type="match status" value="1"/>
</dbReference>
<evidence type="ECO:0000259" key="2">
    <source>
        <dbReference type="PROSITE" id="PS50043"/>
    </source>
</evidence>
<accession>A0A2A3X2R4</accession>
<name>A0A2A3X2R4_BREAU</name>
<organism evidence="3 4">
    <name type="scientific">Brevibacterium aurantiacum</name>
    <dbReference type="NCBI Taxonomy" id="273384"/>
    <lineage>
        <taxon>Bacteria</taxon>
        <taxon>Bacillati</taxon>
        <taxon>Actinomycetota</taxon>
        <taxon>Actinomycetes</taxon>
        <taxon>Micrococcales</taxon>
        <taxon>Brevibacteriaceae</taxon>
        <taxon>Brevibacterium</taxon>
    </lineage>
</organism>
<dbReference type="Gene3D" id="1.10.10.10">
    <property type="entry name" value="Winged helix-like DNA-binding domain superfamily/Winged helix DNA-binding domain"/>
    <property type="match status" value="1"/>
</dbReference>
<evidence type="ECO:0000256" key="1">
    <source>
        <dbReference type="SAM" id="MobiDB-lite"/>
    </source>
</evidence>
<dbReference type="CDD" id="cd06170">
    <property type="entry name" value="LuxR_C_like"/>
    <property type="match status" value="1"/>
</dbReference>
<comment type="caution">
    <text evidence="3">The sequence shown here is derived from an EMBL/GenBank/DDBJ whole genome shotgun (WGS) entry which is preliminary data.</text>
</comment>
<dbReference type="SMART" id="SM00421">
    <property type="entry name" value="HTH_LUXR"/>
    <property type="match status" value="1"/>
</dbReference>
<dbReference type="InterPro" id="IPR036388">
    <property type="entry name" value="WH-like_DNA-bd_sf"/>
</dbReference>
<protein>
    <recommendedName>
        <fullName evidence="2">HTH luxR-type domain-containing protein</fullName>
    </recommendedName>
</protein>
<reference evidence="3 4" key="1">
    <citation type="journal article" date="2017" name="Elife">
        <title>Extensive horizontal gene transfer in cheese-associated bacteria.</title>
        <authorList>
            <person name="Bonham K.S."/>
            <person name="Wolfe B.E."/>
            <person name="Dutton R.J."/>
        </authorList>
    </citation>
    <scope>NUCLEOTIDE SEQUENCE [LARGE SCALE GENOMIC DNA]</scope>
    <source>
        <strain evidence="3 4">JB5</strain>
    </source>
</reference>
<dbReference type="PROSITE" id="PS50043">
    <property type="entry name" value="HTH_LUXR_2"/>
    <property type="match status" value="1"/>
</dbReference>
<dbReference type="EMBL" id="NRGX01000001">
    <property type="protein sequence ID" value="PCC17939.1"/>
    <property type="molecule type" value="Genomic_DNA"/>
</dbReference>
<dbReference type="AlphaFoldDB" id="A0A2A3X2R4"/>
<dbReference type="GO" id="GO:0003677">
    <property type="term" value="F:DNA binding"/>
    <property type="evidence" value="ECO:0007669"/>
    <property type="project" value="InterPro"/>
</dbReference>
<dbReference type="Pfam" id="PF00196">
    <property type="entry name" value="GerE"/>
    <property type="match status" value="1"/>
</dbReference>
<evidence type="ECO:0000313" key="3">
    <source>
        <dbReference type="EMBL" id="PCC17939.1"/>
    </source>
</evidence>